<keyword evidence="7" id="KW-1185">Reference proteome</keyword>
<proteinExistence type="inferred from homology"/>
<reference evidence="7" key="1">
    <citation type="journal article" date="2017" name="Nat. Microbiol.">
        <title>Global analysis of biosynthetic gene clusters reveals vast potential of secondary metabolite production in Penicillium species.</title>
        <authorList>
            <person name="Nielsen J.C."/>
            <person name="Grijseels S."/>
            <person name="Prigent S."/>
            <person name="Ji B."/>
            <person name="Dainat J."/>
            <person name="Nielsen K.F."/>
            <person name="Frisvad J.C."/>
            <person name="Workman M."/>
            <person name="Nielsen J."/>
        </authorList>
    </citation>
    <scope>NUCLEOTIDE SEQUENCE [LARGE SCALE GENOMIC DNA]</scope>
    <source>
        <strain evidence="7">IBT 13039</strain>
    </source>
</reference>
<evidence type="ECO:0000256" key="4">
    <source>
        <dbReference type="RuleBase" id="RU003694"/>
    </source>
</evidence>
<evidence type="ECO:0000256" key="1">
    <source>
        <dbReference type="ARBA" id="ARBA00022450"/>
    </source>
</evidence>
<keyword evidence="2" id="KW-0597">Phosphoprotein</keyword>
<dbReference type="PROSITE" id="PS00606">
    <property type="entry name" value="KS3_1"/>
    <property type="match status" value="1"/>
</dbReference>
<keyword evidence="3 4" id="KW-0808">Transferase</keyword>
<dbReference type="GO" id="GO:0004312">
    <property type="term" value="F:fatty acid synthase activity"/>
    <property type="evidence" value="ECO:0007669"/>
    <property type="project" value="TreeGrafter"/>
</dbReference>
<dbReference type="InterPro" id="IPR050091">
    <property type="entry name" value="PKS_NRPS_Biosynth_Enz"/>
</dbReference>
<dbReference type="InterPro" id="IPR018201">
    <property type="entry name" value="Ketoacyl_synth_AS"/>
</dbReference>
<name>A0A1V6Z5R7_PENNA</name>
<sequence length="693" mass="76284">MTGSLKLYIFGDETGDFAESLQRLCERRKEVLSHHFLEELNKVLRDEVRRQLRDVFPQSDPRDHSDLRVPIGNCHQLSASSVATSQDTLQLISNALTTVRVAFRIGVKVNGAAQRLSKDGDAAAAQSWTTLIMKAQKEEAIAALAQSSESKGIPKANQAYINADSKDVVSISGPPETNASLLQHSEYLQKFRTVSLDIFAPFHAQHLYRDVDVAEVLQPFSDKDEKRKLFIPVISGAGTQYSPDLDGDTLMADVVRDMLIRPLSFENVMNTVTETTTESPHKDCQIFSKENLHKEKPDYEPLNGSQKIAIVGMAGRFPNSDDLESFWCTLQQELDLHRRVHPYRFDIDAHYDPTGKKLNSSHTQYGCFIERPGLFDPPFFNISPREAYQTDPMGRLALVTAYEALEMSGSVPNRTPSSMLNRIGTFYGQTSDDWRTLNAAEKIDMYYIPGTNRAFATGRINYHFKFTGPSYDIDTACSSSFAAIQLACTSLLTKECDTTLAGGLNVMTSPDLFAGLSCANFLSITRSCKTFGDGADGFCRGDVVGTVVLKRLEDADNDQILAVVLGTATNHSSEAVSITRPHGPAQESLYRKILNQTGVDPVDVSYVEMHGTGTQAGGGTEMKSITNVFALRDQGRRQPDQLIHLGALKSNIGHGEASAGVVSLIKTVIMMQKSAITAHVGIKTTMNKRSLMT</sequence>
<evidence type="ECO:0000313" key="6">
    <source>
        <dbReference type="EMBL" id="OQE94858.1"/>
    </source>
</evidence>
<dbReference type="Proteomes" id="UP000191691">
    <property type="component" value="Unassembled WGS sequence"/>
</dbReference>
<evidence type="ECO:0000256" key="2">
    <source>
        <dbReference type="ARBA" id="ARBA00022553"/>
    </source>
</evidence>
<dbReference type="CDD" id="cd00833">
    <property type="entry name" value="PKS"/>
    <property type="match status" value="1"/>
</dbReference>
<dbReference type="Pfam" id="PF02801">
    <property type="entry name" value="Ketoacyl-synt_C"/>
    <property type="match status" value="1"/>
</dbReference>
<dbReference type="Gene3D" id="3.40.47.10">
    <property type="match status" value="1"/>
</dbReference>
<comment type="caution">
    <text evidence="6">The sequence shown here is derived from an EMBL/GenBank/DDBJ whole genome shotgun (WGS) entry which is preliminary data.</text>
</comment>
<dbReference type="STRING" id="60175.A0A1V6Z5R7"/>
<dbReference type="EMBL" id="MOOB01000003">
    <property type="protein sequence ID" value="OQE94858.1"/>
    <property type="molecule type" value="Genomic_DNA"/>
</dbReference>
<dbReference type="InterPro" id="IPR016039">
    <property type="entry name" value="Thiolase-like"/>
</dbReference>
<dbReference type="GO" id="GO:0044550">
    <property type="term" value="P:secondary metabolite biosynthetic process"/>
    <property type="evidence" value="ECO:0007669"/>
    <property type="project" value="TreeGrafter"/>
</dbReference>
<dbReference type="AlphaFoldDB" id="A0A1V6Z5R7"/>
<evidence type="ECO:0000259" key="5">
    <source>
        <dbReference type="PROSITE" id="PS52004"/>
    </source>
</evidence>
<dbReference type="Pfam" id="PF16073">
    <property type="entry name" value="SAT"/>
    <property type="match status" value="2"/>
</dbReference>
<evidence type="ECO:0000256" key="3">
    <source>
        <dbReference type="ARBA" id="ARBA00022679"/>
    </source>
</evidence>
<accession>A0A1V6Z5R7</accession>
<dbReference type="InterPro" id="IPR014031">
    <property type="entry name" value="Ketoacyl_synth_C"/>
</dbReference>
<dbReference type="GO" id="GO:0006633">
    <property type="term" value="P:fatty acid biosynthetic process"/>
    <property type="evidence" value="ECO:0007669"/>
    <property type="project" value="InterPro"/>
</dbReference>
<dbReference type="PANTHER" id="PTHR43775">
    <property type="entry name" value="FATTY ACID SYNTHASE"/>
    <property type="match status" value="1"/>
</dbReference>
<protein>
    <recommendedName>
        <fullName evidence="5">Ketosynthase family 3 (KS3) domain-containing protein</fullName>
    </recommendedName>
</protein>
<evidence type="ECO:0000313" key="7">
    <source>
        <dbReference type="Proteomes" id="UP000191691"/>
    </source>
</evidence>
<dbReference type="GO" id="GO:0004315">
    <property type="term" value="F:3-oxoacyl-[acyl-carrier-protein] synthase activity"/>
    <property type="evidence" value="ECO:0007669"/>
    <property type="project" value="InterPro"/>
</dbReference>
<dbReference type="InterPro" id="IPR032088">
    <property type="entry name" value="SAT"/>
</dbReference>
<dbReference type="OMA" id="WSENTEI"/>
<feature type="domain" description="Ketosynthase family 3 (KS3)" evidence="5">
    <location>
        <begin position="305"/>
        <end position="693"/>
    </location>
</feature>
<organism evidence="6 7">
    <name type="scientific">Penicillium nalgiovense</name>
    <dbReference type="NCBI Taxonomy" id="60175"/>
    <lineage>
        <taxon>Eukaryota</taxon>
        <taxon>Fungi</taxon>
        <taxon>Dikarya</taxon>
        <taxon>Ascomycota</taxon>
        <taxon>Pezizomycotina</taxon>
        <taxon>Eurotiomycetes</taxon>
        <taxon>Eurotiomycetidae</taxon>
        <taxon>Eurotiales</taxon>
        <taxon>Aspergillaceae</taxon>
        <taxon>Penicillium</taxon>
    </lineage>
</organism>
<comment type="similarity">
    <text evidence="4">Belongs to the thiolase-like superfamily. Beta-ketoacyl-ACP synthases family.</text>
</comment>
<dbReference type="InterPro" id="IPR020841">
    <property type="entry name" value="PKS_Beta-ketoAc_synthase_dom"/>
</dbReference>
<gene>
    <name evidence="6" type="ORF">PENNAL_c0003G11170</name>
</gene>
<dbReference type="PANTHER" id="PTHR43775:SF37">
    <property type="entry name" value="SI:DKEY-61P9.11"/>
    <property type="match status" value="1"/>
</dbReference>
<dbReference type="Pfam" id="PF00109">
    <property type="entry name" value="ketoacyl-synt"/>
    <property type="match status" value="1"/>
</dbReference>
<dbReference type="SUPFAM" id="SSF53901">
    <property type="entry name" value="Thiolase-like"/>
    <property type="match status" value="1"/>
</dbReference>
<dbReference type="PROSITE" id="PS52004">
    <property type="entry name" value="KS3_2"/>
    <property type="match status" value="1"/>
</dbReference>
<dbReference type="InterPro" id="IPR014030">
    <property type="entry name" value="Ketoacyl_synth_N"/>
</dbReference>
<dbReference type="SMART" id="SM00825">
    <property type="entry name" value="PKS_KS"/>
    <property type="match status" value="1"/>
</dbReference>
<keyword evidence="1" id="KW-0596">Phosphopantetheine</keyword>